<dbReference type="EMBL" id="GGEC01089365">
    <property type="protein sequence ID" value="MBX69849.1"/>
    <property type="molecule type" value="Transcribed_RNA"/>
</dbReference>
<evidence type="ECO:0000313" key="1">
    <source>
        <dbReference type="EMBL" id="MBX69849.1"/>
    </source>
</evidence>
<reference evidence="1" key="1">
    <citation type="submission" date="2018-02" db="EMBL/GenBank/DDBJ databases">
        <title>Rhizophora mucronata_Transcriptome.</title>
        <authorList>
            <person name="Meera S.P."/>
            <person name="Sreeshan A."/>
            <person name="Augustine A."/>
        </authorList>
    </citation>
    <scope>NUCLEOTIDE SEQUENCE</scope>
    <source>
        <tissue evidence="1">Leaf</tissue>
    </source>
</reference>
<sequence length="34" mass="3914">MEEHITFNPLNKKALESDAFDEIKIKIKALIAEI</sequence>
<dbReference type="AlphaFoldDB" id="A0A2P2QS57"/>
<organism evidence="1">
    <name type="scientific">Rhizophora mucronata</name>
    <name type="common">Asiatic mangrove</name>
    <dbReference type="NCBI Taxonomy" id="61149"/>
    <lineage>
        <taxon>Eukaryota</taxon>
        <taxon>Viridiplantae</taxon>
        <taxon>Streptophyta</taxon>
        <taxon>Embryophyta</taxon>
        <taxon>Tracheophyta</taxon>
        <taxon>Spermatophyta</taxon>
        <taxon>Magnoliopsida</taxon>
        <taxon>eudicotyledons</taxon>
        <taxon>Gunneridae</taxon>
        <taxon>Pentapetalae</taxon>
        <taxon>rosids</taxon>
        <taxon>fabids</taxon>
        <taxon>Malpighiales</taxon>
        <taxon>Rhizophoraceae</taxon>
        <taxon>Rhizophora</taxon>
    </lineage>
</organism>
<name>A0A2P2QS57_RHIMU</name>
<accession>A0A2P2QS57</accession>
<proteinExistence type="predicted"/>
<protein>
    <submittedName>
        <fullName evidence="1">Uncharacterized protein</fullName>
    </submittedName>
</protein>